<reference evidence="1" key="1">
    <citation type="journal article" date="2019" name="bioRxiv">
        <title>The Genome of the Zebra Mussel, Dreissena polymorpha: A Resource for Invasive Species Research.</title>
        <authorList>
            <person name="McCartney M.A."/>
            <person name="Auch B."/>
            <person name="Kono T."/>
            <person name="Mallez S."/>
            <person name="Zhang Y."/>
            <person name="Obille A."/>
            <person name="Becker A."/>
            <person name="Abrahante J.E."/>
            <person name="Garbe J."/>
            <person name="Badalamenti J.P."/>
            <person name="Herman A."/>
            <person name="Mangelson H."/>
            <person name="Liachko I."/>
            <person name="Sullivan S."/>
            <person name="Sone E.D."/>
            <person name="Koren S."/>
            <person name="Silverstein K.A.T."/>
            <person name="Beckman K.B."/>
            <person name="Gohl D.M."/>
        </authorList>
    </citation>
    <scope>NUCLEOTIDE SEQUENCE</scope>
    <source>
        <strain evidence="1">Duluth1</strain>
        <tissue evidence="1">Whole animal</tissue>
    </source>
</reference>
<evidence type="ECO:0000313" key="1">
    <source>
        <dbReference type="EMBL" id="KAH3820608.1"/>
    </source>
</evidence>
<comment type="caution">
    <text evidence="1">The sequence shown here is derived from an EMBL/GenBank/DDBJ whole genome shotgun (WGS) entry which is preliminary data.</text>
</comment>
<dbReference type="Proteomes" id="UP000828390">
    <property type="component" value="Unassembled WGS sequence"/>
</dbReference>
<dbReference type="EMBL" id="JAIWYP010000005">
    <property type="protein sequence ID" value="KAH3820608.1"/>
    <property type="molecule type" value="Genomic_DNA"/>
</dbReference>
<organism evidence="1 2">
    <name type="scientific">Dreissena polymorpha</name>
    <name type="common">Zebra mussel</name>
    <name type="synonym">Mytilus polymorpha</name>
    <dbReference type="NCBI Taxonomy" id="45954"/>
    <lineage>
        <taxon>Eukaryota</taxon>
        <taxon>Metazoa</taxon>
        <taxon>Spiralia</taxon>
        <taxon>Lophotrochozoa</taxon>
        <taxon>Mollusca</taxon>
        <taxon>Bivalvia</taxon>
        <taxon>Autobranchia</taxon>
        <taxon>Heteroconchia</taxon>
        <taxon>Euheterodonta</taxon>
        <taxon>Imparidentia</taxon>
        <taxon>Neoheterodontei</taxon>
        <taxon>Myida</taxon>
        <taxon>Dreissenoidea</taxon>
        <taxon>Dreissenidae</taxon>
        <taxon>Dreissena</taxon>
    </lineage>
</organism>
<dbReference type="AlphaFoldDB" id="A0A9D4JU33"/>
<protein>
    <submittedName>
        <fullName evidence="1">Uncharacterized protein</fullName>
    </submittedName>
</protein>
<sequence length="86" mass="9595">MSTRRVEPVICGCNSYTERCVYLLWLQCVRGEVCISAVAVMRTRRVVSICCGCKCVQGVMCLSDVVAIRTRSVLSICCGYNAYKEK</sequence>
<reference evidence="1" key="2">
    <citation type="submission" date="2020-11" db="EMBL/GenBank/DDBJ databases">
        <authorList>
            <person name="McCartney M.A."/>
            <person name="Auch B."/>
            <person name="Kono T."/>
            <person name="Mallez S."/>
            <person name="Becker A."/>
            <person name="Gohl D.M."/>
            <person name="Silverstein K.A.T."/>
            <person name="Koren S."/>
            <person name="Bechman K.B."/>
            <person name="Herman A."/>
            <person name="Abrahante J.E."/>
            <person name="Garbe J."/>
        </authorList>
    </citation>
    <scope>NUCLEOTIDE SEQUENCE</scope>
    <source>
        <strain evidence="1">Duluth1</strain>
        <tissue evidence="1">Whole animal</tissue>
    </source>
</reference>
<keyword evidence="2" id="KW-1185">Reference proteome</keyword>
<proteinExistence type="predicted"/>
<gene>
    <name evidence="1" type="ORF">DPMN_122353</name>
</gene>
<name>A0A9D4JU33_DREPO</name>
<evidence type="ECO:0000313" key="2">
    <source>
        <dbReference type="Proteomes" id="UP000828390"/>
    </source>
</evidence>
<accession>A0A9D4JU33</accession>